<keyword evidence="3 7" id="KW-0732">Signal</keyword>
<evidence type="ECO:0000256" key="1">
    <source>
        <dbReference type="ARBA" id="ARBA00004479"/>
    </source>
</evidence>
<feature type="signal peptide" evidence="7">
    <location>
        <begin position="1"/>
        <end position="41"/>
    </location>
</feature>
<keyword evidence="2" id="KW-0812">Transmembrane</keyword>
<evidence type="ECO:0000256" key="2">
    <source>
        <dbReference type="ARBA" id="ARBA00022692"/>
    </source>
</evidence>
<dbReference type="OrthoDB" id="9949932at2759"/>
<evidence type="ECO:0000256" key="3">
    <source>
        <dbReference type="ARBA" id="ARBA00022729"/>
    </source>
</evidence>
<gene>
    <name evidence="9" type="ORF">SKAU_G00111400</name>
</gene>
<name>A0A9Q1G0S9_SYNKA</name>
<reference evidence="9" key="1">
    <citation type="journal article" date="2023" name="Science">
        <title>Genome structures resolve the early diversification of teleost fishes.</title>
        <authorList>
            <person name="Parey E."/>
            <person name="Louis A."/>
            <person name="Montfort J."/>
            <person name="Bouchez O."/>
            <person name="Roques C."/>
            <person name="Iampietro C."/>
            <person name="Lluch J."/>
            <person name="Castinel A."/>
            <person name="Donnadieu C."/>
            <person name="Desvignes T."/>
            <person name="Floi Bucao C."/>
            <person name="Jouanno E."/>
            <person name="Wen M."/>
            <person name="Mejri S."/>
            <person name="Dirks R."/>
            <person name="Jansen H."/>
            <person name="Henkel C."/>
            <person name="Chen W.J."/>
            <person name="Zahm M."/>
            <person name="Cabau C."/>
            <person name="Klopp C."/>
            <person name="Thompson A.W."/>
            <person name="Robinson-Rechavi M."/>
            <person name="Braasch I."/>
            <person name="Lecointre G."/>
            <person name="Bobe J."/>
            <person name="Postlethwait J.H."/>
            <person name="Berthelot C."/>
            <person name="Roest Crollius H."/>
            <person name="Guiguen Y."/>
        </authorList>
    </citation>
    <scope>NUCLEOTIDE SEQUENCE</scope>
    <source>
        <strain evidence="9">WJC10195</strain>
    </source>
</reference>
<evidence type="ECO:0000256" key="5">
    <source>
        <dbReference type="ARBA" id="ARBA00023136"/>
    </source>
</evidence>
<evidence type="ECO:0000256" key="4">
    <source>
        <dbReference type="ARBA" id="ARBA00022989"/>
    </source>
</evidence>
<comment type="caution">
    <text evidence="9">The sequence shown here is derived from an EMBL/GenBank/DDBJ whole genome shotgun (WGS) entry which is preliminary data.</text>
</comment>
<dbReference type="Proteomes" id="UP001152622">
    <property type="component" value="Chromosome 3"/>
</dbReference>
<evidence type="ECO:0000259" key="8">
    <source>
        <dbReference type="Pfam" id="PF15298"/>
    </source>
</evidence>
<feature type="region of interest" description="Disordered" evidence="6">
    <location>
        <begin position="244"/>
        <end position="264"/>
    </location>
</feature>
<evidence type="ECO:0000313" key="10">
    <source>
        <dbReference type="Proteomes" id="UP001152622"/>
    </source>
</evidence>
<dbReference type="GO" id="GO:0005912">
    <property type="term" value="C:adherens junction"/>
    <property type="evidence" value="ECO:0007669"/>
    <property type="project" value="TreeGrafter"/>
</dbReference>
<keyword evidence="10" id="KW-1185">Reference proteome</keyword>
<dbReference type="InterPro" id="IPR039239">
    <property type="entry name" value="AJAP1"/>
</dbReference>
<keyword evidence="5" id="KW-0472">Membrane</keyword>
<proteinExistence type="predicted"/>
<protein>
    <recommendedName>
        <fullName evidence="8">AJAP1/PANP C-terminal domain-containing protein</fullName>
    </recommendedName>
</protein>
<organism evidence="9 10">
    <name type="scientific">Synaphobranchus kaupii</name>
    <name type="common">Kaup's arrowtooth eel</name>
    <dbReference type="NCBI Taxonomy" id="118154"/>
    <lineage>
        <taxon>Eukaryota</taxon>
        <taxon>Metazoa</taxon>
        <taxon>Chordata</taxon>
        <taxon>Craniata</taxon>
        <taxon>Vertebrata</taxon>
        <taxon>Euteleostomi</taxon>
        <taxon>Actinopterygii</taxon>
        <taxon>Neopterygii</taxon>
        <taxon>Teleostei</taxon>
        <taxon>Anguilliformes</taxon>
        <taxon>Synaphobranchidae</taxon>
        <taxon>Synaphobranchus</taxon>
    </lineage>
</organism>
<dbReference type="PANTHER" id="PTHR32422">
    <property type="entry name" value="ADHERENS JUNCTION-ASSOCIATED PROTEIN 1"/>
    <property type="match status" value="1"/>
</dbReference>
<dbReference type="Pfam" id="PF15298">
    <property type="entry name" value="AJAP1_PANP_C"/>
    <property type="match status" value="1"/>
</dbReference>
<feature type="region of interest" description="Disordered" evidence="6">
    <location>
        <begin position="158"/>
        <end position="178"/>
    </location>
</feature>
<feature type="domain" description="AJAP1/PANP C-terminal" evidence="8">
    <location>
        <begin position="174"/>
        <end position="261"/>
    </location>
</feature>
<evidence type="ECO:0000256" key="6">
    <source>
        <dbReference type="SAM" id="MobiDB-lite"/>
    </source>
</evidence>
<dbReference type="GO" id="GO:0008013">
    <property type="term" value="F:beta-catenin binding"/>
    <property type="evidence" value="ECO:0007669"/>
    <property type="project" value="TreeGrafter"/>
</dbReference>
<keyword evidence="4" id="KW-1133">Transmembrane helix</keyword>
<sequence length="264" mass="28441">MWIKRIVARSPMSAVRSGGSPGRHAWILLAMIHLTMDFTFCSPVTQGPVIKLLSKPAPRYRAGPGPLWDPPNKPVWRALGPWWQRALRPALQSGKAGKLPAVVGQKHRGPAHRGPPCTECQLKHSSTGALDSLASAGGRNSDTVAFLIRPRRQVKWDGYDKSQDSRTTTVPGFIDWGPTGGEEGVEDDGRVALNSTASANARTTAISTTTTTTTTTAKRYPQTNYAVVTTVHPRRQSTTPSSIIIGETAKPPKPFGDTAGKSLF</sequence>
<dbReference type="EMBL" id="JAINUF010000003">
    <property type="protein sequence ID" value="KAJ8371112.1"/>
    <property type="molecule type" value="Genomic_DNA"/>
</dbReference>
<evidence type="ECO:0000313" key="9">
    <source>
        <dbReference type="EMBL" id="KAJ8371112.1"/>
    </source>
</evidence>
<comment type="subcellular location">
    <subcellularLocation>
        <location evidence="1">Membrane</location>
        <topology evidence="1">Single-pass type I membrane protein</topology>
    </subcellularLocation>
</comment>
<dbReference type="InterPro" id="IPR029198">
    <property type="entry name" value="AJAP1_PANP_C"/>
</dbReference>
<dbReference type="AlphaFoldDB" id="A0A9Q1G0S9"/>
<dbReference type="GO" id="GO:0044291">
    <property type="term" value="C:cell-cell contact zone"/>
    <property type="evidence" value="ECO:0007669"/>
    <property type="project" value="TreeGrafter"/>
</dbReference>
<dbReference type="GO" id="GO:0009898">
    <property type="term" value="C:cytoplasmic side of plasma membrane"/>
    <property type="evidence" value="ECO:0007669"/>
    <property type="project" value="TreeGrafter"/>
</dbReference>
<evidence type="ECO:0000256" key="7">
    <source>
        <dbReference type="SAM" id="SignalP"/>
    </source>
</evidence>
<accession>A0A9Q1G0S9</accession>
<feature type="chain" id="PRO_5040267183" description="AJAP1/PANP C-terminal domain-containing protein" evidence="7">
    <location>
        <begin position="42"/>
        <end position="264"/>
    </location>
</feature>
<dbReference type="PANTHER" id="PTHR32422:SF0">
    <property type="entry name" value="ADHERENS JUNCTION-ASSOCIATED PROTEIN 1"/>
    <property type="match status" value="1"/>
</dbReference>